<feature type="non-terminal residue" evidence="9">
    <location>
        <position position="194"/>
    </location>
</feature>
<evidence type="ECO:0000256" key="5">
    <source>
        <dbReference type="ARBA" id="ARBA00023136"/>
    </source>
</evidence>
<evidence type="ECO:0000256" key="3">
    <source>
        <dbReference type="ARBA" id="ARBA00022824"/>
    </source>
</evidence>
<protein>
    <submittedName>
        <fullName evidence="9">Protein ROOT HAIR DEFECTIVE like</fullName>
    </submittedName>
</protein>
<gene>
    <name evidence="9" type="ORF">CEY00_Acc26964</name>
</gene>
<evidence type="ECO:0000259" key="8">
    <source>
        <dbReference type="PROSITE" id="PS51715"/>
    </source>
</evidence>
<dbReference type="OrthoDB" id="1597724at2759"/>
<reference evidence="9 10" key="1">
    <citation type="submission" date="2017-07" db="EMBL/GenBank/DDBJ databases">
        <title>An improved, manually edited Actinidia chinensis var. chinensis (kiwifruit) genome highlights the challenges associated with draft genomes and gene prediction in plants.</title>
        <authorList>
            <person name="Pilkington S."/>
            <person name="Crowhurst R."/>
            <person name="Hilario E."/>
            <person name="Nardozza S."/>
            <person name="Fraser L."/>
            <person name="Peng Y."/>
            <person name="Gunaseelan K."/>
            <person name="Simpson R."/>
            <person name="Tahir J."/>
            <person name="Deroles S."/>
            <person name="Templeton K."/>
            <person name="Luo Z."/>
            <person name="Davy M."/>
            <person name="Cheng C."/>
            <person name="Mcneilage M."/>
            <person name="Scaglione D."/>
            <person name="Liu Y."/>
            <person name="Zhang Q."/>
            <person name="Datson P."/>
            <person name="De Silva N."/>
            <person name="Gardiner S."/>
            <person name="Bassett H."/>
            <person name="Chagne D."/>
            <person name="Mccallum J."/>
            <person name="Dzierzon H."/>
            <person name="Deng C."/>
            <person name="Wang Y.-Y."/>
            <person name="Barron N."/>
            <person name="Manako K."/>
            <person name="Bowen J."/>
            <person name="Foster T."/>
            <person name="Erridge Z."/>
            <person name="Tiffin H."/>
            <person name="Waite C."/>
            <person name="Davies K."/>
            <person name="Grierson E."/>
            <person name="Laing W."/>
            <person name="Kirk R."/>
            <person name="Chen X."/>
            <person name="Wood M."/>
            <person name="Montefiori M."/>
            <person name="Brummell D."/>
            <person name="Schwinn K."/>
            <person name="Catanach A."/>
            <person name="Fullerton C."/>
            <person name="Li D."/>
            <person name="Meiyalaghan S."/>
            <person name="Nieuwenhuizen N."/>
            <person name="Read N."/>
            <person name="Prakash R."/>
            <person name="Hunter D."/>
            <person name="Zhang H."/>
            <person name="Mckenzie M."/>
            <person name="Knabel M."/>
            <person name="Harris A."/>
            <person name="Allan A."/>
            <person name="Chen A."/>
            <person name="Janssen B."/>
            <person name="Plunkett B."/>
            <person name="Dwamena C."/>
            <person name="Voogd C."/>
            <person name="Leif D."/>
            <person name="Lafferty D."/>
            <person name="Souleyre E."/>
            <person name="Varkonyi-Gasic E."/>
            <person name="Gambi F."/>
            <person name="Hanley J."/>
            <person name="Yao J.-L."/>
            <person name="Cheung J."/>
            <person name="David K."/>
            <person name="Warren B."/>
            <person name="Marsh K."/>
            <person name="Snowden K."/>
            <person name="Lin-Wang K."/>
            <person name="Brian L."/>
            <person name="Martinez-Sanchez M."/>
            <person name="Wang M."/>
            <person name="Ileperuma N."/>
            <person name="Macnee N."/>
            <person name="Campin R."/>
            <person name="Mcatee P."/>
            <person name="Drummond R."/>
            <person name="Espley R."/>
            <person name="Ireland H."/>
            <person name="Wu R."/>
            <person name="Atkinson R."/>
            <person name="Karunairetnam S."/>
            <person name="Bulley S."/>
            <person name="Chunkath S."/>
            <person name="Hanley Z."/>
            <person name="Storey R."/>
            <person name="Thrimawithana A."/>
            <person name="Thomson S."/>
            <person name="David C."/>
            <person name="Testolin R."/>
        </authorList>
    </citation>
    <scope>NUCLEOTIDE SEQUENCE [LARGE SCALE GENOMIC DNA]</scope>
    <source>
        <strain evidence="10">cv. Red5</strain>
        <tissue evidence="9">Young leaf</tissue>
    </source>
</reference>
<proteinExistence type="inferred from homology"/>
<keyword evidence="7" id="KW-0175">Coiled coil</keyword>
<dbReference type="Pfam" id="PF05879">
    <property type="entry name" value="RHD3_GTPase"/>
    <property type="match status" value="1"/>
</dbReference>
<feature type="coiled-coil region" evidence="7">
    <location>
        <begin position="134"/>
        <end position="161"/>
    </location>
</feature>
<dbReference type="InterPro" id="IPR030386">
    <property type="entry name" value="G_GB1_RHD3_dom"/>
</dbReference>
<comment type="similarity">
    <text evidence="6">Belongs to the TRAFAC class dynamin-like GTPase superfamily. GB1/RHD3 GTPase family.</text>
</comment>
<accession>A0A2R6PVW6</accession>
<dbReference type="PANTHER" id="PTHR45923:SF2">
    <property type="entry name" value="PROTEIN SEY1"/>
    <property type="match status" value="1"/>
</dbReference>
<dbReference type="GO" id="GO:0005783">
    <property type="term" value="C:endoplasmic reticulum"/>
    <property type="evidence" value="ECO:0007669"/>
    <property type="project" value="TreeGrafter"/>
</dbReference>
<comment type="caution">
    <text evidence="9">The sequence shown here is derived from an EMBL/GenBank/DDBJ whole genome shotgun (WGS) entry which is preliminary data.</text>
</comment>
<reference evidence="10" key="2">
    <citation type="journal article" date="2018" name="BMC Genomics">
        <title>A manually annotated Actinidia chinensis var. chinensis (kiwifruit) genome highlights the challenges associated with draft genomes and gene prediction in plants.</title>
        <authorList>
            <person name="Pilkington S.M."/>
            <person name="Crowhurst R."/>
            <person name="Hilario E."/>
            <person name="Nardozza S."/>
            <person name="Fraser L."/>
            <person name="Peng Y."/>
            <person name="Gunaseelan K."/>
            <person name="Simpson R."/>
            <person name="Tahir J."/>
            <person name="Deroles S.C."/>
            <person name="Templeton K."/>
            <person name="Luo Z."/>
            <person name="Davy M."/>
            <person name="Cheng C."/>
            <person name="McNeilage M."/>
            <person name="Scaglione D."/>
            <person name="Liu Y."/>
            <person name="Zhang Q."/>
            <person name="Datson P."/>
            <person name="De Silva N."/>
            <person name="Gardiner S.E."/>
            <person name="Bassett H."/>
            <person name="Chagne D."/>
            <person name="McCallum J."/>
            <person name="Dzierzon H."/>
            <person name="Deng C."/>
            <person name="Wang Y.Y."/>
            <person name="Barron L."/>
            <person name="Manako K."/>
            <person name="Bowen J."/>
            <person name="Foster T.M."/>
            <person name="Erridge Z.A."/>
            <person name="Tiffin H."/>
            <person name="Waite C.N."/>
            <person name="Davies K.M."/>
            <person name="Grierson E.P."/>
            <person name="Laing W.A."/>
            <person name="Kirk R."/>
            <person name="Chen X."/>
            <person name="Wood M."/>
            <person name="Montefiori M."/>
            <person name="Brummell D.A."/>
            <person name="Schwinn K.E."/>
            <person name="Catanach A."/>
            <person name="Fullerton C."/>
            <person name="Li D."/>
            <person name="Meiyalaghan S."/>
            <person name="Nieuwenhuizen N."/>
            <person name="Read N."/>
            <person name="Prakash R."/>
            <person name="Hunter D."/>
            <person name="Zhang H."/>
            <person name="McKenzie M."/>
            <person name="Knabel M."/>
            <person name="Harris A."/>
            <person name="Allan A.C."/>
            <person name="Gleave A."/>
            <person name="Chen A."/>
            <person name="Janssen B.J."/>
            <person name="Plunkett B."/>
            <person name="Ampomah-Dwamena C."/>
            <person name="Voogd C."/>
            <person name="Leif D."/>
            <person name="Lafferty D."/>
            <person name="Souleyre E.J.F."/>
            <person name="Varkonyi-Gasic E."/>
            <person name="Gambi F."/>
            <person name="Hanley J."/>
            <person name="Yao J.L."/>
            <person name="Cheung J."/>
            <person name="David K.M."/>
            <person name="Warren B."/>
            <person name="Marsh K."/>
            <person name="Snowden K.C."/>
            <person name="Lin-Wang K."/>
            <person name="Brian L."/>
            <person name="Martinez-Sanchez M."/>
            <person name="Wang M."/>
            <person name="Ileperuma N."/>
            <person name="Macnee N."/>
            <person name="Campin R."/>
            <person name="McAtee P."/>
            <person name="Drummond R.S.M."/>
            <person name="Espley R.V."/>
            <person name="Ireland H.S."/>
            <person name="Wu R."/>
            <person name="Atkinson R.G."/>
            <person name="Karunairetnam S."/>
            <person name="Bulley S."/>
            <person name="Chunkath S."/>
            <person name="Hanley Z."/>
            <person name="Storey R."/>
            <person name="Thrimawithana A.H."/>
            <person name="Thomson S."/>
            <person name="David C."/>
            <person name="Testolin R."/>
            <person name="Huang H."/>
            <person name="Hellens R.P."/>
            <person name="Schaffer R.J."/>
        </authorList>
    </citation>
    <scope>NUCLEOTIDE SEQUENCE [LARGE SCALE GENOMIC DNA]</scope>
    <source>
        <strain evidence="10">cv. Red5</strain>
    </source>
</reference>
<keyword evidence="2" id="KW-0378">Hydrolase</keyword>
<name>A0A2R6PVW6_ACTCC</name>
<evidence type="ECO:0000256" key="4">
    <source>
        <dbReference type="ARBA" id="ARBA00023134"/>
    </source>
</evidence>
<dbReference type="EMBL" id="NKQK01000023">
    <property type="protein sequence ID" value="PSR96910.1"/>
    <property type="molecule type" value="Genomic_DNA"/>
</dbReference>
<evidence type="ECO:0000256" key="1">
    <source>
        <dbReference type="ARBA" id="ARBA00022741"/>
    </source>
</evidence>
<evidence type="ECO:0000256" key="7">
    <source>
        <dbReference type="SAM" id="Coils"/>
    </source>
</evidence>
<feature type="domain" description="GB1/RHD3-type G" evidence="8">
    <location>
        <begin position="1"/>
        <end position="169"/>
    </location>
</feature>
<dbReference type="Gene3D" id="3.40.50.300">
    <property type="entry name" value="P-loop containing nucleotide triphosphate hydrolases"/>
    <property type="match status" value="1"/>
</dbReference>
<dbReference type="GO" id="GO:0003924">
    <property type="term" value="F:GTPase activity"/>
    <property type="evidence" value="ECO:0007669"/>
    <property type="project" value="TreeGrafter"/>
</dbReference>
<keyword evidence="4" id="KW-0342">GTP-binding</keyword>
<evidence type="ECO:0000313" key="9">
    <source>
        <dbReference type="EMBL" id="PSR96910.1"/>
    </source>
</evidence>
<dbReference type="InParanoid" id="A0A2R6PVW6"/>
<dbReference type="OMA" id="ANESWME"/>
<evidence type="ECO:0000313" key="10">
    <source>
        <dbReference type="Proteomes" id="UP000241394"/>
    </source>
</evidence>
<dbReference type="GO" id="GO:0016320">
    <property type="term" value="P:endoplasmic reticulum membrane fusion"/>
    <property type="evidence" value="ECO:0007669"/>
    <property type="project" value="TreeGrafter"/>
</dbReference>
<keyword evidence="1" id="KW-0547">Nucleotide-binding</keyword>
<dbReference type="PROSITE" id="PS51715">
    <property type="entry name" value="G_GB1_RHD3"/>
    <property type="match status" value="1"/>
</dbReference>
<evidence type="ECO:0000256" key="6">
    <source>
        <dbReference type="PROSITE-ProRule" id="PRU01052"/>
    </source>
</evidence>
<dbReference type="AlphaFoldDB" id="A0A2R6PVW6"/>
<dbReference type="InterPro" id="IPR008803">
    <property type="entry name" value="RHD3/Sey1"/>
</dbReference>
<dbReference type="PANTHER" id="PTHR45923">
    <property type="entry name" value="PROTEIN SEY1"/>
    <property type="match status" value="1"/>
</dbReference>
<evidence type="ECO:0000256" key="2">
    <source>
        <dbReference type="ARBA" id="ARBA00022801"/>
    </source>
</evidence>
<dbReference type="GO" id="GO:0005525">
    <property type="term" value="F:GTP binding"/>
    <property type="evidence" value="ECO:0007669"/>
    <property type="project" value="UniProtKB-KW"/>
</dbReference>
<keyword evidence="10" id="KW-1185">Reference proteome</keyword>
<dbReference type="InterPro" id="IPR027417">
    <property type="entry name" value="P-loop_NTPase"/>
</dbReference>
<sequence>MCAGIQPPILVMDLEGNDGTERGEENIVFEKQIALFSIAVSDVVLINMWCHDIGREQAANRPLLRILFQEMRRLYKPRKTTLVYVIRDKSKTPLDKLAEKLRKDTVQIWNSVPKPQALQDTPLSESFNVEVVALPNYEYQKEDFEEEVAKLKNQLSHFRACDSPLVPASRFCSKAQEIWENIKDNKDLDVPAFK</sequence>
<dbReference type="STRING" id="1590841.A0A2R6PVW6"/>
<keyword evidence="5" id="KW-0472">Membrane</keyword>
<dbReference type="SUPFAM" id="SSF52540">
    <property type="entry name" value="P-loop containing nucleoside triphosphate hydrolases"/>
    <property type="match status" value="1"/>
</dbReference>
<organism evidence="9 10">
    <name type="scientific">Actinidia chinensis var. chinensis</name>
    <name type="common">Chinese soft-hair kiwi</name>
    <dbReference type="NCBI Taxonomy" id="1590841"/>
    <lineage>
        <taxon>Eukaryota</taxon>
        <taxon>Viridiplantae</taxon>
        <taxon>Streptophyta</taxon>
        <taxon>Embryophyta</taxon>
        <taxon>Tracheophyta</taxon>
        <taxon>Spermatophyta</taxon>
        <taxon>Magnoliopsida</taxon>
        <taxon>eudicotyledons</taxon>
        <taxon>Gunneridae</taxon>
        <taxon>Pentapetalae</taxon>
        <taxon>asterids</taxon>
        <taxon>Ericales</taxon>
        <taxon>Actinidiaceae</taxon>
        <taxon>Actinidia</taxon>
    </lineage>
</organism>
<dbReference type="Proteomes" id="UP000241394">
    <property type="component" value="Chromosome LG23"/>
</dbReference>
<dbReference type="Gramene" id="PSR96910">
    <property type="protein sequence ID" value="PSR96910"/>
    <property type="gene ID" value="CEY00_Acc26964"/>
</dbReference>
<keyword evidence="3" id="KW-0256">Endoplasmic reticulum</keyword>